<evidence type="ECO:0000313" key="5">
    <source>
        <dbReference type="Proteomes" id="UP000319980"/>
    </source>
</evidence>
<feature type="active site" description="Proton donor/acceptor" evidence="2">
    <location>
        <position position="413"/>
    </location>
</feature>
<comment type="cofactor">
    <cofactor evidence="1">
        <name>Zn(2+)</name>
        <dbReference type="ChEBI" id="CHEBI:29105"/>
    </cofactor>
</comment>
<dbReference type="GO" id="GO:0008270">
    <property type="term" value="F:zinc ion binding"/>
    <property type="evidence" value="ECO:0007669"/>
    <property type="project" value="InterPro"/>
</dbReference>
<dbReference type="Pfam" id="PF00246">
    <property type="entry name" value="Peptidase_M14"/>
    <property type="match status" value="1"/>
</dbReference>
<evidence type="ECO:0000313" key="4">
    <source>
        <dbReference type="EMBL" id="TWT22495.1"/>
    </source>
</evidence>
<dbReference type="PROSITE" id="PS52035">
    <property type="entry name" value="PEPTIDASE_M14"/>
    <property type="match status" value="1"/>
</dbReference>
<sequence length="456" mass="49458">MTGFFLRPSGSDLLHGFEMAHSPDRRAQQRKAGAITHATRWLPAALALLVMAGCASRQLPAPPAATATTASTDDSRATPQVHRAWRFDEDGIGFDNQLPAARLSGVERLGDGLYRIDIAPETHPVNPSPWYGLRIRSDAPRALDLRFSYPHGYRHRYTPKLSRDGRDWREADAQAFEVDADGNARLRLQLDAGELRVFAQPPFLPGDFEAWSTRVAAQVGAQPHAFGHSVQGRPLQAFEFGADGDAPLLLVVGRQHPPENTGTQALMGFVETLAADTPQARAFRSKVRVLVAPLLNPDGVVEGHWRGNANGVDINRDWGPFAQPETRALRDLLAARGIGPGRVAFAIDFHSTFRDVFYTVAEDPSRAPGGVLHGWMAAMQARFDIEEKPSVARSPVFKNWAFCRLGAPAVTYEVGDTTPAGELHEVARHAAHSLMPLLADPPAVPAAPACPSFAGG</sequence>
<reference evidence="4 5" key="1">
    <citation type="journal article" date="2008" name="Int. J. Syst. Evol. Microbiol.">
        <title>Luteimonas marina sp. nov., isolated from seawater.</title>
        <authorList>
            <person name="Baik K.S."/>
            <person name="Park S.C."/>
            <person name="Kim M.S."/>
            <person name="Kim E.M."/>
            <person name="Park C."/>
            <person name="Chun J."/>
            <person name="Seong C.N."/>
        </authorList>
    </citation>
    <scope>NUCLEOTIDE SEQUENCE [LARGE SCALE GENOMIC DNA]</scope>
    <source>
        <strain evidence="4 5">FR1330</strain>
    </source>
</reference>
<keyword evidence="5" id="KW-1185">Reference proteome</keyword>
<dbReference type="CDD" id="cd06237">
    <property type="entry name" value="M14_Nna1-like"/>
    <property type="match status" value="1"/>
</dbReference>
<protein>
    <recommendedName>
        <fullName evidence="3">Peptidase M14 domain-containing protein</fullName>
    </recommendedName>
</protein>
<accession>A0A5C5UA88</accession>
<comment type="caution">
    <text evidence="4">The sequence shown here is derived from an EMBL/GenBank/DDBJ whole genome shotgun (WGS) entry which is preliminary data.</text>
</comment>
<gene>
    <name evidence="4" type="ORF">FQY83_05605</name>
</gene>
<dbReference type="InterPro" id="IPR000834">
    <property type="entry name" value="Peptidase_M14"/>
</dbReference>
<dbReference type="PANTHER" id="PTHR12756">
    <property type="entry name" value="CYTOSOLIC CARBOXYPEPTIDASE"/>
    <property type="match status" value="1"/>
</dbReference>
<proteinExistence type="inferred from homology"/>
<dbReference type="GO" id="GO:0004181">
    <property type="term" value="F:metallocarboxypeptidase activity"/>
    <property type="evidence" value="ECO:0007669"/>
    <property type="project" value="InterPro"/>
</dbReference>
<dbReference type="SUPFAM" id="SSF53187">
    <property type="entry name" value="Zn-dependent exopeptidases"/>
    <property type="match status" value="1"/>
</dbReference>
<dbReference type="InterPro" id="IPR050821">
    <property type="entry name" value="Cytosolic_carboxypeptidase"/>
</dbReference>
<evidence type="ECO:0000256" key="2">
    <source>
        <dbReference type="PROSITE-ProRule" id="PRU01379"/>
    </source>
</evidence>
<dbReference type="AlphaFoldDB" id="A0A5C5UA88"/>
<dbReference type="Proteomes" id="UP000319980">
    <property type="component" value="Unassembled WGS sequence"/>
</dbReference>
<dbReference type="EMBL" id="VOHK01000002">
    <property type="protein sequence ID" value="TWT22495.1"/>
    <property type="molecule type" value="Genomic_DNA"/>
</dbReference>
<dbReference type="GO" id="GO:0006508">
    <property type="term" value="P:proteolysis"/>
    <property type="evidence" value="ECO:0007669"/>
    <property type="project" value="InterPro"/>
</dbReference>
<organism evidence="4 5">
    <name type="scientific">Luteimonas marina</name>
    <dbReference type="NCBI Taxonomy" id="488485"/>
    <lineage>
        <taxon>Bacteria</taxon>
        <taxon>Pseudomonadati</taxon>
        <taxon>Pseudomonadota</taxon>
        <taxon>Gammaproteobacteria</taxon>
        <taxon>Lysobacterales</taxon>
        <taxon>Lysobacteraceae</taxon>
        <taxon>Luteimonas</taxon>
    </lineage>
</organism>
<evidence type="ECO:0000256" key="1">
    <source>
        <dbReference type="ARBA" id="ARBA00001947"/>
    </source>
</evidence>
<name>A0A5C5UA88_9GAMM</name>
<dbReference type="PANTHER" id="PTHR12756:SF11">
    <property type="entry name" value="CYTOSOLIC CARBOXYPEPTIDASE 1"/>
    <property type="match status" value="1"/>
</dbReference>
<dbReference type="Gene3D" id="3.40.630.10">
    <property type="entry name" value="Zn peptidases"/>
    <property type="match status" value="1"/>
</dbReference>
<comment type="similarity">
    <text evidence="2">Belongs to the peptidase M14 family.</text>
</comment>
<dbReference type="SMART" id="SM00631">
    <property type="entry name" value="Zn_pept"/>
    <property type="match status" value="1"/>
</dbReference>
<evidence type="ECO:0000259" key="3">
    <source>
        <dbReference type="PROSITE" id="PS52035"/>
    </source>
</evidence>
<feature type="domain" description="Peptidase M14" evidence="3">
    <location>
        <begin position="200"/>
        <end position="441"/>
    </location>
</feature>